<evidence type="ECO:0000313" key="2">
    <source>
        <dbReference type="Proteomes" id="UP000276133"/>
    </source>
</evidence>
<reference evidence="1 2" key="1">
    <citation type="journal article" date="2018" name="Sci. Rep.">
        <title>Genomic signatures of local adaptation to the degree of environmental predictability in rotifers.</title>
        <authorList>
            <person name="Franch-Gras L."/>
            <person name="Hahn C."/>
            <person name="Garcia-Roger E.M."/>
            <person name="Carmona M.J."/>
            <person name="Serra M."/>
            <person name="Gomez A."/>
        </authorList>
    </citation>
    <scope>NUCLEOTIDE SEQUENCE [LARGE SCALE GENOMIC DNA]</scope>
    <source>
        <strain evidence="1">HYR1</strain>
    </source>
</reference>
<protein>
    <submittedName>
        <fullName evidence="1">Uncharacterized protein</fullName>
    </submittedName>
</protein>
<dbReference type="Proteomes" id="UP000276133">
    <property type="component" value="Unassembled WGS sequence"/>
</dbReference>
<proteinExistence type="predicted"/>
<name>A0A3M7QEU2_BRAPC</name>
<dbReference type="AlphaFoldDB" id="A0A3M7QEU2"/>
<sequence length="78" mass="8944">MLKLQQNSDIWQIYCIRQPKNLDFFLGLLNKSVPAIGDLAVVTAFNACAIPHVSNEENRHDHYKVINKLDIQNPNELI</sequence>
<keyword evidence="2" id="KW-1185">Reference proteome</keyword>
<gene>
    <name evidence="1" type="ORF">BpHYR1_048227</name>
</gene>
<evidence type="ECO:0000313" key="1">
    <source>
        <dbReference type="EMBL" id="RNA09900.1"/>
    </source>
</evidence>
<dbReference type="EMBL" id="REGN01006344">
    <property type="protein sequence ID" value="RNA09900.1"/>
    <property type="molecule type" value="Genomic_DNA"/>
</dbReference>
<organism evidence="1 2">
    <name type="scientific">Brachionus plicatilis</name>
    <name type="common">Marine rotifer</name>
    <name type="synonym">Brachionus muelleri</name>
    <dbReference type="NCBI Taxonomy" id="10195"/>
    <lineage>
        <taxon>Eukaryota</taxon>
        <taxon>Metazoa</taxon>
        <taxon>Spiralia</taxon>
        <taxon>Gnathifera</taxon>
        <taxon>Rotifera</taxon>
        <taxon>Eurotatoria</taxon>
        <taxon>Monogononta</taxon>
        <taxon>Pseudotrocha</taxon>
        <taxon>Ploima</taxon>
        <taxon>Brachionidae</taxon>
        <taxon>Brachionus</taxon>
    </lineage>
</organism>
<accession>A0A3M7QEU2</accession>
<comment type="caution">
    <text evidence="1">The sequence shown here is derived from an EMBL/GenBank/DDBJ whole genome shotgun (WGS) entry which is preliminary data.</text>
</comment>